<dbReference type="STRING" id="797209.GCA_000376445_03153"/>
<dbReference type="AlphaFoldDB" id="E7QWU5"/>
<dbReference type="InterPro" id="IPR055707">
    <property type="entry name" value="DUF7283"/>
</dbReference>
<dbReference type="PATRIC" id="fig|797209.4.peg.3205"/>
<feature type="transmembrane region" description="Helical" evidence="1">
    <location>
        <begin position="9"/>
        <end position="27"/>
    </location>
</feature>
<evidence type="ECO:0000256" key="1">
    <source>
        <dbReference type="SAM" id="Phobius"/>
    </source>
</evidence>
<dbReference type="RefSeq" id="WP_007981605.1">
    <property type="nucleotide sequence ID" value="NZ_AEMG01000019.1"/>
</dbReference>
<dbReference type="OrthoDB" id="157493at2157"/>
<dbReference type="Proteomes" id="UP000184203">
    <property type="component" value="Unassembled WGS sequence"/>
</dbReference>
<dbReference type="Pfam" id="PF23954">
    <property type="entry name" value="DUF7283"/>
    <property type="match status" value="1"/>
</dbReference>
<dbReference type="Proteomes" id="UP000003751">
    <property type="component" value="Unassembled WGS sequence"/>
</dbReference>
<protein>
    <submittedName>
        <fullName evidence="2">Uncharacterized protein</fullName>
    </submittedName>
</protein>
<evidence type="ECO:0000313" key="4">
    <source>
        <dbReference type="Proteomes" id="UP000003751"/>
    </source>
</evidence>
<name>E7QWU5_HALPU</name>
<accession>E7QWU5</accession>
<evidence type="ECO:0000313" key="2">
    <source>
        <dbReference type="EMBL" id="EFW90748.1"/>
    </source>
</evidence>
<keyword evidence="1" id="KW-0812">Transmembrane</keyword>
<gene>
    <name evidence="3" type="ORF">SAMN05444342_0965</name>
    <name evidence="2" type="ORF">ZOD2009_16418</name>
</gene>
<reference evidence="3" key="3">
    <citation type="submission" date="2016-11" db="EMBL/GenBank/DDBJ databases">
        <authorList>
            <person name="Jaros S."/>
            <person name="Januszkiewicz K."/>
            <person name="Wedrychowicz H."/>
        </authorList>
    </citation>
    <scope>NUCLEOTIDE SEQUENCE [LARGE SCALE GENOMIC DNA]</scope>
    <source>
        <strain evidence="3">DX253</strain>
    </source>
</reference>
<keyword evidence="5" id="KW-1185">Reference proteome</keyword>
<proteinExistence type="predicted"/>
<organism evidence="2 4">
    <name type="scientific">Haladaptatus paucihalophilus DX253</name>
    <dbReference type="NCBI Taxonomy" id="797209"/>
    <lineage>
        <taxon>Archaea</taxon>
        <taxon>Methanobacteriati</taxon>
        <taxon>Methanobacteriota</taxon>
        <taxon>Stenosarchaea group</taxon>
        <taxon>Halobacteria</taxon>
        <taxon>Halobacteriales</taxon>
        <taxon>Haladaptataceae</taxon>
        <taxon>Haladaptatus</taxon>
    </lineage>
</organism>
<evidence type="ECO:0000313" key="5">
    <source>
        <dbReference type="Proteomes" id="UP000184203"/>
    </source>
</evidence>
<dbReference type="eggNOG" id="arCOG04673">
    <property type="taxonomic scope" value="Archaea"/>
</dbReference>
<dbReference type="EMBL" id="AEMG01000019">
    <property type="protein sequence ID" value="EFW90748.1"/>
    <property type="molecule type" value="Genomic_DNA"/>
</dbReference>
<reference evidence="2 4" key="1">
    <citation type="journal article" date="2014" name="ISME J.">
        <title>Trehalose/2-sulfotrehalose biosynthesis and glycine-betaine uptake are widely spread mechanisms for osmoadaptation in the Halobacteriales.</title>
        <authorList>
            <person name="Youssef N.H."/>
            <person name="Savage-Ashlock K.N."/>
            <person name="McCully A.L."/>
            <person name="Luedtke B."/>
            <person name="Shaw E.I."/>
            <person name="Hoff W.D."/>
            <person name="Elshahed M.S."/>
        </authorList>
    </citation>
    <scope>NUCLEOTIDE SEQUENCE [LARGE SCALE GENOMIC DNA]</scope>
    <source>
        <strain evidence="2 4">DX253</strain>
    </source>
</reference>
<keyword evidence="1" id="KW-0472">Membrane</keyword>
<sequence>MFDAPLDAWYVWLGVTVVSFAVLGVAIELPTAPPPNAASVADTVDSVAGCTYTATAEHPLSARKIKLGPRRLGLNGKGGIAHATFAYGPVVPVVPDGGRRSDSTSRLNRVLSGSPPSAVFDSPADFRAAIRESRDHQSVWRRAHSTLRVRCVSWEGVDATLVSG</sequence>
<keyword evidence="1" id="KW-1133">Transmembrane helix</keyword>
<dbReference type="EMBL" id="FRAN01000001">
    <property type="protein sequence ID" value="SHK21265.1"/>
    <property type="molecule type" value="Genomic_DNA"/>
</dbReference>
<evidence type="ECO:0000313" key="3">
    <source>
        <dbReference type="EMBL" id="SHK21265.1"/>
    </source>
</evidence>
<reference evidence="5" key="2">
    <citation type="submission" date="2016-11" db="EMBL/GenBank/DDBJ databases">
        <authorList>
            <person name="Varghese N."/>
            <person name="Submissions S."/>
        </authorList>
    </citation>
    <scope>NUCLEOTIDE SEQUENCE [LARGE SCALE GENOMIC DNA]</scope>
    <source>
        <strain evidence="5">DX253</strain>
    </source>
</reference>